<dbReference type="CTD" id="9942894"/>
<evidence type="ECO:0000259" key="4">
    <source>
        <dbReference type="PROSITE" id="PS50076"/>
    </source>
</evidence>
<protein>
    <submittedName>
        <fullName evidence="5 7">DnaJ domain-containing protein</fullName>
    </submittedName>
</protein>
<evidence type="ECO:0000256" key="1">
    <source>
        <dbReference type="SAM" id="MobiDB-lite"/>
    </source>
</evidence>
<dbReference type="SMART" id="SM00271">
    <property type="entry name" value="DnaJ"/>
    <property type="match status" value="1"/>
</dbReference>
<evidence type="ECO:0000256" key="3">
    <source>
        <dbReference type="SAM" id="SignalP"/>
    </source>
</evidence>
<dbReference type="AlphaFoldDB" id="A0A1I7VFK3"/>
<evidence type="ECO:0000313" key="6">
    <source>
        <dbReference type="Proteomes" id="UP000095285"/>
    </source>
</evidence>
<proteinExistence type="predicted"/>
<dbReference type="RefSeq" id="XP_003141072.1">
    <property type="nucleotide sequence ID" value="XM_003141024.2"/>
</dbReference>
<dbReference type="PRINTS" id="PR00625">
    <property type="entry name" value="JDOMAIN"/>
</dbReference>
<dbReference type="PROSITE" id="PS00636">
    <property type="entry name" value="DNAJ_1"/>
    <property type="match status" value="1"/>
</dbReference>
<keyword evidence="6" id="KW-1185">Reference proteome</keyword>
<sequence length="818" mass="95322">MNSLHLLLALTLSFYYVDRIISTEFEDPYQVLGIPHKATIKEIKHAYKTLAKEWHPDKNEKPDSHEKFMAITRAYEILSDPLKKERYDKFGSFDDPPSSHSYTHHPFDDLFGFGFGGFDNGNSFFQKHRVSMRTFSHTLMGRSYFQPIIIFAYSGYCQLCFHLEPIWQSVVNDLEPLGYGIGTVNAITDSNLLEKMRISRLPSIVVVVEGRVIHYRGSMQPLSAKTVRVFARDVIPNTFLLKVTNHDGLRRFIDQWQTSNRISVVIFGNKENPRIRYMLTAMKYATFARFAYVYLSDQSTEIVKMRQALDITCFNCENILIFNDFPQEGPVARLSVSSGQQFHIDTIGEFIERNKHLTLPRLSSQSYFDDLCPISSRSSRSFCVILMATDSSSDLSQIASFRNFVRNSRSDFKSERLQFAYVYVTKQKEFVMTFFDGLSPSERSSLQENGHGLLILWRYDQKKVRFAWLKERWLIKESINESDLQLELVAYIKGVTKLDYQATLKPVLDEYRPSWFTRISRAAVRMFEATWFSLTKEETLPLLSAVGTLLIIFFIGYGLSYANALEEKSRNYVSQEIKDNKQTVDDDDDQWHPEDPSVESGINNNRLRVHRKQRKIMREMEPMMHELRAETYFGMIRLLKPGCRSIVVLVDEQSKDILLPQFAKHVWPFRNNKTFSFGYLMVEKNLSWFRKLLEHTLPAESEQTDGSSMYERLKNINPRKTLGTVLVLCGWKLYFNMYHPMHTSPGKKHFLGFDDDGKDCSSEDSDINEASREEIQTLRKGQHLKLEDVLKGLPNWLDRLVEGSIRRYYVPEWPNNLR</sequence>
<dbReference type="Pfam" id="PF00226">
    <property type="entry name" value="DnaJ"/>
    <property type="match status" value="1"/>
</dbReference>
<feature type="transmembrane region" description="Helical" evidence="2">
    <location>
        <begin position="542"/>
        <end position="562"/>
    </location>
</feature>
<dbReference type="OrthoDB" id="10065037at2759"/>
<feature type="region of interest" description="Disordered" evidence="1">
    <location>
        <begin position="581"/>
        <end position="604"/>
    </location>
</feature>
<accession>A0A1I7VFK3</accession>
<gene>
    <name evidence="5 7" type="ORF">LOAG_05487</name>
</gene>
<accession>A0A1S0U1Q6</accession>
<dbReference type="STRING" id="7209.A0A1I7VFK3"/>
<evidence type="ECO:0000313" key="5">
    <source>
        <dbReference type="EMBL" id="EFO23001.1"/>
    </source>
</evidence>
<dbReference type="OMA" id="HAKHPEC"/>
<reference evidence="7" key="2">
    <citation type="submission" date="2016-11" db="UniProtKB">
        <authorList>
            <consortium name="WormBaseParasite"/>
        </authorList>
    </citation>
    <scope>IDENTIFICATION</scope>
</reference>
<dbReference type="InterPro" id="IPR036869">
    <property type="entry name" value="J_dom_sf"/>
</dbReference>
<feature type="compositionally biased region" description="Basic and acidic residues" evidence="1">
    <location>
        <begin position="581"/>
        <end position="595"/>
    </location>
</feature>
<dbReference type="Proteomes" id="UP000095285">
    <property type="component" value="Unassembled WGS sequence"/>
</dbReference>
<keyword evidence="2" id="KW-1133">Transmembrane helix</keyword>
<name>A0A1I7VFK3_LOALO</name>
<dbReference type="CDD" id="cd06257">
    <property type="entry name" value="DnaJ"/>
    <property type="match status" value="1"/>
</dbReference>
<dbReference type="PANTHER" id="PTHR44303:SF2">
    <property type="entry name" value="DNAJ HOMOLOG SUBFAMILY C MEMBER 16"/>
    <property type="match status" value="1"/>
</dbReference>
<dbReference type="InterPro" id="IPR018253">
    <property type="entry name" value="DnaJ_domain_CS"/>
</dbReference>
<dbReference type="Gene3D" id="3.40.30.10">
    <property type="entry name" value="Glutaredoxin"/>
    <property type="match status" value="1"/>
</dbReference>
<dbReference type="SUPFAM" id="SSF46565">
    <property type="entry name" value="Chaperone J-domain"/>
    <property type="match status" value="1"/>
</dbReference>
<dbReference type="EMBL" id="JH712094">
    <property type="protein sequence ID" value="EFO23001.1"/>
    <property type="molecule type" value="Genomic_DNA"/>
</dbReference>
<dbReference type="eggNOG" id="KOG0714">
    <property type="taxonomic scope" value="Eukaryota"/>
</dbReference>
<keyword evidence="2" id="KW-0812">Transmembrane</keyword>
<dbReference type="InParanoid" id="A0A1I7VFK3"/>
<dbReference type="PROSITE" id="PS50076">
    <property type="entry name" value="DNAJ_2"/>
    <property type="match status" value="1"/>
</dbReference>
<feature type="domain" description="J" evidence="4">
    <location>
        <begin position="27"/>
        <end position="91"/>
    </location>
</feature>
<organism evidence="6 7">
    <name type="scientific">Loa loa</name>
    <name type="common">Eye worm</name>
    <name type="synonym">Filaria loa</name>
    <dbReference type="NCBI Taxonomy" id="7209"/>
    <lineage>
        <taxon>Eukaryota</taxon>
        <taxon>Metazoa</taxon>
        <taxon>Ecdysozoa</taxon>
        <taxon>Nematoda</taxon>
        <taxon>Chromadorea</taxon>
        <taxon>Rhabditida</taxon>
        <taxon>Spirurina</taxon>
        <taxon>Spiruromorpha</taxon>
        <taxon>Filarioidea</taxon>
        <taxon>Onchocercidae</taxon>
        <taxon>Loa</taxon>
    </lineage>
</organism>
<dbReference type="InterPro" id="IPR001623">
    <property type="entry name" value="DnaJ_domain"/>
</dbReference>
<dbReference type="PANTHER" id="PTHR44303">
    <property type="entry name" value="DNAJ HOMOLOG SUBFAMILY C MEMBER 16"/>
    <property type="match status" value="1"/>
</dbReference>
<dbReference type="Gene3D" id="1.10.287.110">
    <property type="entry name" value="DnaJ domain"/>
    <property type="match status" value="1"/>
</dbReference>
<dbReference type="InterPro" id="IPR052448">
    <property type="entry name" value="DnaJ_C16_autophagy_reg"/>
</dbReference>
<feature type="chain" id="PRO_5010257060" evidence="3">
    <location>
        <begin position="23"/>
        <end position="818"/>
    </location>
</feature>
<evidence type="ECO:0000313" key="7">
    <source>
        <dbReference type="WBParaSite" id="EN70_2003"/>
    </source>
</evidence>
<reference evidence="5 6" key="1">
    <citation type="submission" date="2012-04" db="EMBL/GenBank/DDBJ databases">
        <title>The Genome Sequence of Loa loa.</title>
        <authorList>
            <consortium name="The Broad Institute Genome Sequencing Platform"/>
            <consortium name="Broad Institute Genome Sequencing Center for Infectious Disease"/>
            <person name="Nutman T.B."/>
            <person name="Fink D.L."/>
            <person name="Russ C."/>
            <person name="Young S."/>
            <person name="Zeng Q."/>
            <person name="Gargeya S."/>
            <person name="Alvarado L."/>
            <person name="Berlin A."/>
            <person name="Chapman S.B."/>
            <person name="Chen Z."/>
            <person name="Freedman E."/>
            <person name="Gellesch M."/>
            <person name="Goldberg J."/>
            <person name="Griggs A."/>
            <person name="Gujja S."/>
            <person name="Heilman E.R."/>
            <person name="Heiman D."/>
            <person name="Howarth C."/>
            <person name="Mehta T."/>
            <person name="Neiman D."/>
            <person name="Pearson M."/>
            <person name="Roberts A."/>
            <person name="Saif S."/>
            <person name="Shea T."/>
            <person name="Shenoy N."/>
            <person name="Sisk P."/>
            <person name="Stolte C."/>
            <person name="Sykes S."/>
            <person name="White J."/>
            <person name="Yandava C."/>
            <person name="Haas B."/>
            <person name="Henn M.R."/>
            <person name="Nusbaum C."/>
            <person name="Birren B."/>
        </authorList>
    </citation>
    <scope>NUCLEOTIDE SEQUENCE [LARGE SCALE GENOMIC DNA]</scope>
</reference>
<feature type="signal peptide" evidence="3">
    <location>
        <begin position="1"/>
        <end position="22"/>
    </location>
</feature>
<dbReference type="WBParaSite" id="EN70_2003">
    <property type="protein sequence ID" value="EN70_2003"/>
    <property type="gene ID" value="EN70_2003"/>
</dbReference>
<keyword evidence="2" id="KW-0472">Membrane</keyword>
<evidence type="ECO:0000256" key="2">
    <source>
        <dbReference type="SAM" id="Phobius"/>
    </source>
</evidence>
<keyword evidence="3" id="KW-0732">Signal</keyword>
<dbReference type="GeneID" id="9942894"/>
<dbReference type="InterPro" id="IPR036249">
    <property type="entry name" value="Thioredoxin-like_sf"/>
</dbReference>
<dbReference type="SUPFAM" id="SSF52833">
    <property type="entry name" value="Thioredoxin-like"/>
    <property type="match status" value="1"/>
</dbReference>
<dbReference type="FunCoup" id="A0A1I7VFK3">
    <property type="interactions" value="2082"/>
</dbReference>
<dbReference type="KEGG" id="loa:LOAG_05487"/>